<dbReference type="InterPro" id="IPR000719">
    <property type="entry name" value="Prot_kinase_dom"/>
</dbReference>
<keyword evidence="4" id="KW-0418">Kinase</keyword>
<dbReference type="GO" id="GO:0005634">
    <property type="term" value="C:nucleus"/>
    <property type="evidence" value="ECO:0007669"/>
    <property type="project" value="TreeGrafter"/>
</dbReference>
<evidence type="ECO:0000256" key="1">
    <source>
        <dbReference type="ARBA" id="ARBA00022527"/>
    </source>
</evidence>
<accession>A0A423WNH9</accession>
<comment type="caution">
    <text evidence="8">The sequence shown here is derived from an EMBL/GenBank/DDBJ whole genome shotgun (WGS) entry which is preliminary data.</text>
</comment>
<evidence type="ECO:0000313" key="9">
    <source>
        <dbReference type="Proteomes" id="UP000285146"/>
    </source>
</evidence>
<evidence type="ECO:0000256" key="3">
    <source>
        <dbReference type="ARBA" id="ARBA00022741"/>
    </source>
</evidence>
<keyword evidence="3" id="KW-0547">Nucleotide-binding</keyword>
<feature type="region of interest" description="Disordered" evidence="6">
    <location>
        <begin position="588"/>
        <end position="612"/>
    </location>
</feature>
<dbReference type="InterPro" id="IPR008271">
    <property type="entry name" value="Ser/Thr_kinase_AS"/>
</dbReference>
<dbReference type="Proteomes" id="UP000285146">
    <property type="component" value="Unassembled WGS sequence"/>
</dbReference>
<dbReference type="GO" id="GO:0005524">
    <property type="term" value="F:ATP binding"/>
    <property type="evidence" value="ECO:0007669"/>
    <property type="project" value="UniProtKB-KW"/>
</dbReference>
<dbReference type="Pfam" id="PF00069">
    <property type="entry name" value="Pkinase"/>
    <property type="match status" value="1"/>
</dbReference>
<dbReference type="SMART" id="SM00220">
    <property type="entry name" value="S_TKc"/>
    <property type="match status" value="1"/>
</dbReference>
<gene>
    <name evidence="8" type="ORF">VPNG_07052</name>
</gene>
<reference evidence="8 9" key="1">
    <citation type="submission" date="2015-09" db="EMBL/GenBank/DDBJ databases">
        <title>Host preference determinants of Valsa canker pathogens revealed by comparative genomics.</title>
        <authorList>
            <person name="Yin Z."/>
            <person name="Huang L."/>
        </authorList>
    </citation>
    <scope>NUCLEOTIDE SEQUENCE [LARGE SCALE GENOMIC DNA]</scope>
    <source>
        <strain evidence="8 9">SXYLt</strain>
    </source>
</reference>
<keyword evidence="2" id="KW-0808">Transferase</keyword>
<keyword evidence="9" id="KW-1185">Reference proteome</keyword>
<feature type="region of interest" description="Disordered" evidence="6">
    <location>
        <begin position="247"/>
        <end position="278"/>
    </location>
</feature>
<organism evidence="8 9">
    <name type="scientific">Cytospora leucostoma</name>
    <dbReference type="NCBI Taxonomy" id="1230097"/>
    <lineage>
        <taxon>Eukaryota</taxon>
        <taxon>Fungi</taxon>
        <taxon>Dikarya</taxon>
        <taxon>Ascomycota</taxon>
        <taxon>Pezizomycotina</taxon>
        <taxon>Sordariomycetes</taxon>
        <taxon>Sordariomycetidae</taxon>
        <taxon>Diaporthales</taxon>
        <taxon>Cytosporaceae</taxon>
        <taxon>Cytospora</taxon>
    </lineage>
</organism>
<dbReference type="InParanoid" id="A0A423WNH9"/>
<evidence type="ECO:0000256" key="5">
    <source>
        <dbReference type="ARBA" id="ARBA00022840"/>
    </source>
</evidence>
<dbReference type="CDD" id="cd00180">
    <property type="entry name" value="PKc"/>
    <property type="match status" value="1"/>
</dbReference>
<evidence type="ECO:0000259" key="7">
    <source>
        <dbReference type="PROSITE" id="PS50011"/>
    </source>
</evidence>
<evidence type="ECO:0000256" key="4">
    <source>
        <dbReference type="ARBA" id="ARBA00022777"/>
    </source>
</evidence>
<dbReference type="GO" id="GO:0004674">
    <property type="term" value="F:protein serine/threonine kinase activity"/>
    <property type="evidence" value="ECO:0007669"/>
    <property type="project" value="UniProtKB-KW"/>
</dbReference>
<name>A0A423WNH9_9PEZI</name>
<dbReference type="PANTHER" id="PTHR24345">
    <property type="entry name" value="SERINE/THREONINE-PROTEIN KINASE PLK"/>
    <property type="match status" value="1"/>
</dbReference>
<dbReference type="Gene3D" id="1.10.510.10">
    <property type="entry name" value="Transferase(Phosphotransferase) domain 1"/>
    <property type="match status" value="1"/>
</dbReference>
<dbReference type="EMBL" id="LKEB01000046">
    <property type="protein sequence ID" value="ROW04962.1"/>
    <property type="molecule type" value="Genomic_DNA"/>
</dbReference>
<sequence>MGQFRVPESSQDDDSHRSNPHTAERVEAGQGETTDEATKPHTPERIEARQAAITRQTTKPHTSERVEARQAETTEEATNPAAPEHRKSEWYWAPNFRFIFKHAEGNSALRVKSLAAQEMPMEPAGVFRPHGELLVVKCLGVLQILSEVKCILGVKSIQCHFYYAPNSGDIILYNTSKHRLRVVSSSGSMEWVAPYRVTTLSPGLWKLSSLNDAVDLETLPRNYFLKVEETTSTAARRPADDADLCASTTKKAKTPAGGTVARTARADAPSPETRSEAPTTVWTGVDLHENQLVKVSNTLDTTEYSIRRLTNWARKVSNTEVFTASLDDGKSNPEAVLVKIIRVRDGEDGKAIIWAADAWWNEFDTHRRLHHPYIAGLRGWDARMLSLYIEYKQSKDLGNSYWRDDNAMFRGSTTDVYCILAHMSSALKYLNEKGIAHNDIKPGNILYTTNTWPATGHYLSTPAGAILIDFGLATLAGRWHDCYNGTPWYVAPEVRNMGERGPPADVFALGVVMLYVMKRIPLPEIWGKYPPWNIGKLRSKDVTSFRAMNRWQNEVRSQVEGLAVPRSQEEAGLCGLVRRMLADDPEQRISSSDLAEATKEWATIPHMSGEAS</sequence>
<feature type="compositionally biased region" description="Basic and acidic residues" evidence="6">
    <location>
        <begin position="13"/>
        <end position="27"/>
    </location>
</feature>
<dbReference type="AlphaFoldDB" id="A0A423WNH9"/>
<dbReference type="PROSITE" id="PS00108">
    <property type="entry name" value="PROTEIN_KINASE_ST"/>
    <property type="match status" value="1"/>
</dbReference>
<evidence type="ECO:0000256" key="6">
    <source>
        <dbReference type="SAM" id="MobiDB-lite"/>
    </source>
</evidence>
<protein>
    <recommendedName>
        <fullName evidence="7">Protein kinase domain-containing protein</fullName>
    </recommendedName>
</protein>
<keyword evidence="5" id="KW-0067">ATP-binding</keyword>
<dbReference type="SUPFAM" id="SSF56112">
    <property type="entry name" value="Protein kinase-like (PK-like)"/>
    <property type="match status" value="1"/>
</dbReference>
<evidence type="ECO:0000313" key="8">
    <source>
        <dbReference type="EMBL" id="ROW04962.1"/>
    </source>
</evidence>
<feature type="region of interest" description="Disordered" evidence="6">
    <location>
        <begin position="1"/>
        <end position="86"/>
    </location>
</feature>
<dbReference type="PROSITE" id="PS50011">
    <property type="entry name" value="PROTEIN_KINASE_DOM"/>
    <property type="match status" value="1"/>
</dbReference>
<dbReference type="PANTHER" id="PTHR24345:SF91">
    <property type="entry name" value="SERINE_THREONINE-PROTEIN KINASE PLK4"/>
    <property type="match status" value="1"/>
</dbReference>
<feature type="compositionally biased region" description="Basic and acidic residues" evidence="6">
    <location>
        <begin position="36"/>
        <end position="48"/>
    </location>
</feature>
<feature type="compositionally biased region" description="Basic and acidic residues" evidence="6">
    <location>
        <begin position="61"/>
        <end position="72"/>
    </location>
</feature>
<feature type="domain" description="Protein kinase" evidence="7">
    <location>
        <begin position="307"/>
        <end position="602"/>
    </location>
</feature>
<evidence type="ECO:0000256" key="2">
    <source>
        <dbReference type="ARBA" id="ARBA00022679"/>
    </source>
</evidence>
<dbReference type="InterPro" id="IPR011009">
    <property type="entry name" value="Kinase-like_dom_sf"/>
</dbReference>
<proteinExistence type="predicted"/>
<keyword evidence="1" id="KW-0723">Serine/threonine-protein kinase</keyword>
<dbReference type="STRING" id="1230097.A0A423WNH9"/>
<dbReference type="OrthoDB" id="1668230at2759"/>